<dbReference type="Pfam" id="PF13639">
    <property type="entry name" value="zf-RING_2"/>
    <property type="match status" value="1"/>
</dbReference>
<dbReference type="EC" id="2.3.2.31" evidence="2"/>
<dbReference type="SUPFAM" id="SSF57850">
    <property type="entry name" value="RING/U-box"/>
    <property type="match status" value="2"/>
</dbReference>
<sequence>MHLGNLEDTRLLQSLDTHQRRPTSDGHEAVIASDVAKGQLAEYVVSYGGRSQYNQAAGGVSACGLAALNCARVVLGMEMAGLDKEQLILEMMKKEVLEEVLRPCLSWASFAHLEVEDIHRTPLFNKSLKLVQSDYGRSEFENFKKLLKDLFGASQNAQSSACVIITRPPEIIACLHLGNAEPSTFAIFDSHPRPGKHPDGAAFIFFNSLESTAAYVAELLQYDDRLVMDEAMQWQAQLLAHYSGHIFVASETARSLEKLTELALESSVEILSLRAKMVELESRDNILESENTRLSEEVSRLGDEIFGLREMRRKEQARDDHRSQWPRLHPTEPKSATAYCTSAKRVSSFDSRPRTSPPTPPPVPSGSKGKQREGYADRHPHSSSFFTPSEEARRRDTEYALKLQCEFDEEATRLRKELRELQGRALAQFECGICLDKYSEEAIATVPGCRHAFCRECLRTFAAKTVEQHRYPIPCPLCMADKRESDSGVLDEFLLQQLGLTEKQYAIYTEMEMAGFSIILHCRRCQNSAFVDKFEYEESDIITCPLQRCTYTWCKACSREIDIGGPKHSCDGSSELKHLMSQRGWKHCPGCQTPVERTEGCNHMTCMAPRCNTHFCYKCGGSIVQSVVPHEIKVALNAHYRRCRLFEDVPDR</sequence>
<dbReference type="OrthoDB" id="1431934at2759"/>
<evidence type="ECO:0000256" key="9">
    <source>
        <dbReference type="PROSITE-ProRule" id="PRU00175"/>
    </source>
</evidence>
<dbReference type="Gene3D" id="1.20.120.1750">
    <property type="match status" value="1"/>
</dbReference>
<evidence type="ECO:0000313" key="13">
    <source>
        <dbReference type="EMBL" id="OCH90956.1"/>
    </source>
</evidence>
<dbReference type="GO" id="GO:0061630">
    <property type="term" value="F:ubiquitin protein ligase activity"/>
    <property type="evidence" value="ECO:0007669"/>
    <property type="project" value="UniProtKB-EC"/>
</dbReference>
<name>A0A8E2DLE5_9APHY</name>
<evidence type="ECO:0000256" key="6">
    <source>
        <dbReference type="ARBA" id="ARBA00022771"/>
    </source>
</evidence>
<gene>
    <name evidence="13" type="ORF">OBBRIDRAFT_887305</name>
</gene>
<feature type="compositionally biased region" description="Basic and acidic residues" evidence="10">
    <location>
        <begin position="370"/>
        <end position="380"/>
    </location>
</feature>
<dbReference type="InterPro" id="IPR001841">
    <property type="entry name" value="Znf_RING"/>
</dbReference>
<keyword evidence="5" id="KW-0677">Repeat</keyword>
<protein>
    <recommendedName>
        <fullName evidence="2">RBR-type E3 ubiquitin transferase</fullName>
        <ecNumber evidence="2">2.3.2.31</ecNumber>
    </recommendedName>
</protein>
<organism evidence="13 14">
    <name type="scientific">Obba rivulosa</name>
    <dbReference type="NCBI Taxonomy" id="1052685"/>
    <lineage>
        <taxon>Eukaryota</taxon>
        <taxon>Fungi</taxon>
        <taxon>Dikarya</taxon>
        <taxon>Basidiomycota</taxon>
        <taxon>Agaricomycotina</taxon>
        <taxon>Agaricomycetes</taxon>
        <taxon>Polyporales</taxon>
        <taxon>Gelatoporiaceae</taxon>
        <taxon>Obba</taxon>
    </lineage>
</organism>
<keyword evidence="6 9" id="KW-0863">Zinc-finger</keyword>
<evidence type="ECO:0000259" key="11">
    <source>
        <dbReference type="PROSITE" id="PS50089"/>
    </source>
</evidence>
<dbReference type="PROSITE" id="PS50089">
    <property type="entry name" value="ZF_RING_2"/>
    <property type="match status" value="1"/>
</dbReference>
<evidence type="ECO:0000256" key="7">
    <source>
        <dbReference type="ARBA" id="ARBA00022786"/>
    </source>
</evidence>
<feature type="domain" description="RING-type" evidence="11">
    <location>
        <begin position="431"/>
        <end position="478"/>
    </location>
</feature>
<accession>A0A8E2DLE5</accession>
<dbReference type="GO" id="GO:0008270">
    <property type="term" value="F:zinc ion binding"/>
    <property type="evidence" value="ECO:0007669"/>
    <property type="project" value="UniProtKB-KW"/>
</dbReference>
<dbReference type="SMART" id="SM00184">
    <property type="entry name" value="RING"/>
    <property type="match status" value="2"/>
</dbReference>
<evidence type="ECO:0000256" key="8">
    <source>
        <dbReference type="ARBA" id="ARBA00022833"/>
    </source>
</evidence>
<evidence type="ECO:0000256" key="5">
    <source>
        <dbReference type="ARBA" id="ARBA00022737"/>
    </source>
</evidence>
<keyword evidence="4" id="KW-0479">Metal-binding</keyword>
<dbReference type="PANTHER" id="PTHR11685">
    <property type="entry name" value="RBR FAMILY RING FINGER AND IBR DOMAIN-CONTAINING"/>
    <property type="match status" value="1"/>
</dbReference>
<dbReference type="Pfam" id="PF01485">
    <property type="entry name" value="IBR"/>
    <property type="match status" value="1"/>
</dbReference>
<evidence type="ECO:0000259" key="12">
    <source>
        <dbReference type="PROSITE" id="PS51873"/>
    </source>
</evidence>
<feature type="region of interest" description="Disordered" evidence="10">
    <location>
        <begin position="315"/>
        <end position="392"/>
    </location>
</feature>
<dbReference type="Proteomes" id="UP000250043">
    <property type="component" value="Unassembled WGS sequence"/>
</dbReference>
<evidence type="ECO:0000256" key="10">
    <source>
        <dbReference type="SAM" id="MobiDB-lite"/>
    </source>
</evidence>
<dbReference type="InterPro" id="IPR044066">
    <property type="entry name" value="TRIAD_supradom"/>
</dbReference>
<evidence type="ECO:0000256" key="3">
    <source>
        <dbReference type="ARBA" id="ARBA00022679"/>
    </source>
</evidence>
<dbReference type="Gene3D" id="3.30.40.10">
    <property type="entry name" value="Zinc/RING finger domain, C3HC4 (zinc finger)"/>
    <property type="match status" value="1"/>
</dbReference>
<proteinExistence type="predicted"/>
<dbReference type="PROSITE" id="PS00518">
    <property type="entry name" value="ZF_RING_1"/>
    <property type="match status" value="1"/>
</dbReference>
<feature type="compositionally biased region" description="Pro residues" evidence="10">
    <location>
        <begin position="355"/>
        <end position="364"/>
    </location>
</feature>
<keyword evidence="7" id="KW-0833">Ubl conjugation pathway</keyword>
<evidence type="ECO:0000256" key="1">
    <source>
        <dbReference type="ARBA" id="ARBA00001798"/>
    </source>
</evidence>
<evidence type="ECO:0000256" key="2">
    <source>
        <dbReference type="ARBA" id="ARBA00012251"/>
    </source>
</evidence>
<dbReference type="EMBL" id="KV722394">
    <property type="protein sequence ID" value="OCH90956.1"/>
    <property type="molecule type" value="Genomic_DNA"/>
</dbReference>
<keyword evidence="14" id="KW-1185">Reference proteome</keyword>
<dbReference type="InterPro" id="IPR017907">
    <property type="entry name" value="Znf_RING_CS"/>
</dbReference>
<evidence type="ECO:0000256" key="4">
    <source>
        <dbReference type="ARBA" id="ARBA00022723"/>
    </source>
</evidence>
<dbReference type="GO" id="GO:0016567">
    <property type="term" value="P:protein ubiquitination"/>
    <property type="evidence" value="ECO:0007669"/>
    <property type="project" value="InterPro"/>
</dbReference>
<dbReference type="CDD" id="cd22584">
    <property type="entry name" value="Rcat_RBR_unk"/>
    <property type="match status" value="1"/>
</dbReference>
<reference evidence="13 14" key="1">
    <citation type="submission" date="2016-07" db="EMBL/GenBank/DDBJ databases">
        <title>Draft genome of the white-rot fungus Obba rivulosa 3A-2.</title>
        <authorList>
            <consortium name="DOE Joint Genome Institute"/>
            <person name="Miettinen O."/>
            <person name="Riley R."/>
            <person name="Acob R."/>
            <person name="Barry K."/>
            <person name="Cullen D."/>
            <person name="De Vries R."/>
            <person name="Hainaut M."/>
            <person name="Hatakka A."/>
            <person name="Henrissat B."/>
            <person name="Hilden K."/>
            <person name="Kuo R."/>
            <person name="Labutti K."/>
            <person name="Lipzen A."/>
            <person name="Makela M.R."/>
            <person name="Sandor L."/>
            <person name="Spatafora J.W."/>
            <person name="Grigoriev I.V."/>
            <person name="Hibbett D.S."/>
        </authorList>
    </citation>
    <scope>NUCLEOTIDE SEQUENCE [LARGE SCALE GENOMIC DNA]</scope>
    <source>
        <strain evidence="13 14">3A-2</strain>
    </source>
</reference>
<keyword evidence="3" id="KW-0808">Transferase</keyword>
<feature type="domain" description="RING-type" evidence="12">
    <location>
        <begin position="427"/>
        <end position="643"/>
    </location>
</feature>
<dbReference type="InterPro" id="IPR002867">
    <property type="entry name" value="IBR_dom"/>
</dbReference>
<keyword evidence="8" id="KW-0862">Zinc</keyword>
<dbReference type="InterPro" id="IPR013083">
    <property type="entry name" value="Znf_RING/FYVE/PHD"/>
</dbReference>
<dbReference type="AlphaFoldDB" id="A0A8E2DLE5"/>
<comment type="catalytic activity">
    <reaction evidence="1">
        <text>[E2 ubiquitin-conjugating enzyme]-S-ubiquitinyl-L-cysteine + [acceptor protein]-L-lysine = [E2 ubiquitin-conjugating enzyme]-L-cysteine + [acceptor protein]-N(6)-ubiquitinyl-L-lysine.</text>
        <dbReference type="EC" id="2.3.2.31"/>
    </reaction>
</comment>
<dbReference type="InterPro" id="IPR031127">
    <property type="entry name" value="E3_UB_ligase_RBR"/>
</dbReference>
<dbReference type="PROSITE" id="PS51873">
    <property type="entry name" value="TRIAD"/>
    <property type="match status" value="1"/>
</dbReference>
<evidence type="ECO:0000313" key="14">
    <source>
        <dbReference type="Proteomes" id="UP000250043"/>
    </source>
</evidence>